<accession>A0AAE0X3D1</accession>
<evidence type="ECO:0000256" key="3">
    <source>
        <dbReference type="ARBA" id="ARBA00022670"/>
    </source>
</evidence>
<feature type="region of interest" description="Disordered" evidence="9">
    <location>
        <begin position="25"/>
        <end position="46"/>
    </location>
</feature>
<dbReference type="InterPro" id="IPR003137">
    <property type="entry name" value="PA_domain"/>
</dbReference>
<dbReference type="EMBL" id="JAULSO010000004">
    <property type="protein sequence ID" value="KAK3684064.1"/>
    <property type="molecule type" value="Genomic_DNA"/>
</dbReference>
<evidence type="ECO:0000313" key="14">
    <source>
        <dbReference type="EMBL" id="KAK3684064.1"/>
    </source>
</evidence>
<dbReference type="Pfam" id="PF02225">
    <property type="entry name" value="PA"/>
    <property type="match status" value="1"/>
</dbReference>
<evidence type="ECO:0000256" key="5">
    <source>
        <dbReference type="ARBA" id="ARBA00022801"/>
    </source>
</evidence>
<gene>
    <name evidence="14" type="ORF">B0T22DRAFT_383727</name>
</gene>
<dbReference type="CDD" id="cd07489">
    <property type="entry name" value="Peptidases_S8_5"/>
    <property type="match status" value="1"/>
</dbReference>
<evidence type="ECO:0000256" key="4">
    <source>
        <dbReference type="ARBA" id="ARBA00022729"/>
    </source>
</evidence>
<evidence type="ECO:0000256" key="2">
    <source>
        <dbReference type="ARBA" id="ARBA00022512"/>
    </source>
</evidence>
<keyword evidence="6 8" id="KW-0720">Serine protease</keyword>
<dbReference type="Gene3D" id="3.40.50.200">
    <property type="entry name" value="Peptidase S8/S53 domain"/>
    <property type="match status" value="2"/>
</dbReference>
<evidence type="ECO:0000256" key="9">
    <source>
        <dbReference type="SAM" id="MobiDB-lite"/>
    </source>
</evidence>
<sequence>MHFSSLIYLTVGVLSSLTAGSATAQSHLPRRQLRQKNNGPTNATDIQPKRFIVEAGKGVNLDALSSKFSSAGARVVRTFKTDVFSGLSIESDEENVDSLQGLTDVTQAWAVGKLHLGPVSPLESFSDDASAGNYSIHAFTGVDKAHAAGILGKGAIVAVVDTGTSYMHPALGGGFGPGFKVAGGYDLVGDASWPTGPKEPDSDPLDALGHGTHVAGIIAGKSDWFTGVAPKATLLSYKVFSDIDSTDEDTLIAGFLMAYEAGADIITSSIGGTSGWSDGAWATVASRLVDQGVVVTISAGNSGDDGPFYASSGSSGKNVIAVASTDASVIAAPPFKATFSLNGASNVTYLGYEPGSTTGVWDVPKDLPIIPLSLDPASPADACSPLPANTPDLSGGIVLIHRGTCNFSVKQANAAKFGAKLILFYNSGNPIVNPGLTDPSIPVGMIEAKAGEAIIATIKAGGNVTANFALPEDSNWVVGVYNSAGGIPSEYTSWGGTFELEIKPDVAAPGRNIYSTYLDGTFATLSGTSMACPYIAGVAALYIGKYGGRSVHGAGFAKQLTNRIVSSGAAVPWQVTQPTGLPVNYGFWAPVPQVGTGLVNATKVLGYTTSLAFDNFALNDTAHFSRYHEVQITNNGNKAVTYSFTLQPAGGFNVQNPSYATYLAAYYDLEQPFSLVPTVSFPSGAFTVQPGQTKKAQINFNPPQGQDASKLLVYSGKVLVSGSNGEELSIPYMGAAFDLKNSLRRGMFADGTPYQVSGPNRDDISLYHTYDFNLSWSAQSFPKVYAAFKWGPKQLRFDVFEAGWRESRWSPYYPPVPGQNGFVGSATYWLNSDSYWAFDPETMDKELTVPFPLTDLTRTSVWNWYDQGFWWFGKLANGTYIAPGNYTIRFAALIPFSEPAHSDNWHVWQTPQITILPYTP</sequence>
<dbReference type="Proteomes" id="UP001270362">
    <property type="component" value="Unassembled WGS sequence"/>
</dbReference>
<dbReference type="PROSITE" id="PS51892">
    <property type="entry name" value="SUBTILASE"/>
    <property type="match status" value="1"/>
</dbReference>
<evidence type="ECO:0000256" key="1">
    <source>
        <dbReference type="ARBA" id="ARBA00011073"/>
    </source>
</evidence>
<dbReference type="PANTHER" id="PTHR43806">
    <property type="entry name" value="PEPTIDASE S8"/>
    <property type="match status" value="1"/>
</dbReference>
<dbReference type="AlphaFoldDB" id="A0AAE0X3D1"/>
<dbReference type="Pfam" id="PF00082">
    <property type="entry name" value="Peptidase_S8"/>
    <property type="match status" value="1"/>
</dbReference>
<dbReference type="PROSITE" id="PS00137">
    <property type="entry name" value="SUBTILASE_HIS"/>
    <property type="match status" value="1"/>
</dbReference>
<dbReference type="InterPro" id="IPR015500">
    <property type="entry name" value="Peptidase_S8_subtilisin-rel"/>
</dbReference>
<dbReference type="InterPro" id="IPR022398">
    <property type="entry name" value="Peptidase_S8_His-AS"/>
</dbReference>
<dbReference type="InterPro" id="IPR023828">
    <property type="entry name" value="Peptidase_S8_Ser-AS"/>
</dbReference>
<organism evidence="14 15">
    <name type="scientific">Podospora appendiculata</name>
    <dbReference type="NCBI Taxonomy" id="314037"/>
    <lineage>
        <taxon>Eukaryota</taxon>
        <taxon>Fungi</taxon>
        <taxon>Dikarya</taxon>
        <taxon>Ascomycota</taxon>
        <taxon>Pezizomycotina</taxon>
        <taxon>Sordariomycetes</taxon>
        <taxon>Sordariomycetidae</taxon>
        <taxon>Sordariales</taxon>
        <taxon>Podosporaceae</taxon>
        <taxon>Podospora</taxon>
    </lineage>
</organism>
<dbReference type="InterPro" id="IPR000209">
    <property type="entry name" value="Peptidase_S8/S53_dom"/>
</dbReference>
<comment type="caution">
    <text evidence="14">The sequence shown here is derived from an EMBL/GenBank/DDBJ whole genome shotgun (WGS) entry which is preliminary data.</text>
</comment>
<feature type="signal peptide" evidence="10">
    <location>
        <begin position="1"/>
        <end position="24"/>
    </location>
</feature>
<keyword evidence="4 10" id="KW-0732">Signal</keyword>
<evidence type="ECO:0000256" key="6">
    <source>
        <dbReference type="ARBA" id="ARBA00022825"/>
    </source>
</evidence>
<feature type="chain" id="PRO_5042000131" evidence="10">
    <location>
        <begin position="25"/>
        <end position="920"/>
    </location>
</feature>
<dbReference type="SUPFAM" id="SSF52025">
    <property type="entry name" value="PA domain"/>
    <property type="match status" value="1"/>
</dbReference>
<keyword evidence="5 8" id="KW-0378">Hydrolase</keyword>
<dbReference type="PANTHER" id="PTHR43806:SF66">
    <property type="entry name" value="SERIN ENDOPEPTIDASE"/>
    <property type="match status" value="1"/>
</dbReference>
<dbReference type="InterPro" id="IPR013783">
    <property type="entry name" value="Ig-like_fold"/>
</dbReference>
<dbReference type="InterPro" id="IPR010435">
    <property type="entry name" value="C5a/SBT2-like_Fn3"/>
</dbReference>
<comment type="similarity">
    <text evidence="1 8">Belongs to the peptidase S8 family.</text>
</comment>
<dbReference type="CDD" id="cd02124">
    <property type="entry name" value="PA_PoS1_like"/>
    <property type="match status" value="1"/>
</dbReference>
<dbReference type="Gene3D" id="2.60.40.10">
    <property type="entry name" value="Immunoglobulins"/>
    <property type="match status" value="1"/>
</dbReference>
<keyword evidence="2" id="KW-0134">Cell wall</keyword>
<dbReference type="GO" id="GO:0006508">
    <property type="term" value="P:proteolysis"/>
    <property type="evidence" value="ECO:0007669"/>
    <property type="project" value="UniProtKB-KW"/>
</dbReference>
<name>A0AAE0X3D1_9PEZI</name>
<dbReference type="InterPro" id="IPR036852">
    <property type="entry name" value="Peptidase_S8/S53_dom_sf"/>
</dbReference>
<dbReference type="InterPro" id="IPR046450">
    <property type="entry name" value="PA_dom_sf"/>
</dbReference>
<protein>
    <submittedName>
        <fullName evidence="14">Subtilisin-like serine protease</fullName>
    </submittedName>
</protein>
<feature type="domain" description="Peptidase S8/S53" evidence="11">
    <location>
        <begin position="152"/>
        <end position="548"/>
    </location>
</feature>
<evidence type="ECO:0000313" key="15">
    <source>
        <dbReference type="Proteomes" id="UP001270362"/>
    </source>
</evidence>
<evidence type="ECO:0000256" key="10">
    <source>
        <dbReference type="SAM" id="SignalP"/>
    </source>
</evidence>
<feature type="domain" description="PA" evidence="12">
    <location>
        <begin position="379"/>
        <end position="454"/>
    </location>
</feature>
<feature type="active site" description="Charge relay system" evidence="7 8">
    <location>
        <position position="210"/>
    </location>
</feature>
<feature type="active site" description="Charge relay system" evidence="7 8">
    <location>
        <position position="529"/>
    </location>
</feature>
<reference evidence="14" key="1">
    <citation type="journal article" date="2023" name="Mol. Phylogenet. Evol.">
        <title>Genome-scale phylogeny and comparative genomics of the fungal order Sordariales.</title>
        <authorList>
            <person name="Hensen N."/>
            <person name="Bonometti L."/>
            <person name="Westerberg I."/>
            <person name="Brannstrom I.O."/>
            <person name="Guillou S."/>
            <person name="Cros-Aarteil S."/>
            <person name="Calhoun S."/>
            <person name="Haridas S."/>
            <person name="Kuo A."/>
            <person name="Mondo S."/>
            <person name="Pangilinan J."/>
            <person name="Riley R."/>
            <person name="LaButti K."/>
            <person name="Andreopoulos B."/>
            <person name="Lipzen A."/>
            <person name="Chen C."/>
            <person name="Yan M."/>
            <person name="Daum C."/>
            <person name="Ng V."/>
            <person name="Clum A."/>
            <person name="Steindorff A."/>
            <person name="Ohm R.A."/>
            <person name="Martin F."/>
            <person name="Silar P."/>
            <person name="Natvig D.O."/>
            <person name="Lalanne C."/>
            <person name="Gautier V."/>
            <person name="Ament-Velasquez S.L."/>
            <person name="Kruys A."/>
            <person name="Hutchinson M.I."/>
            <person name="Powell A.J."/>
            <person name="Barry K."/>
            <person name="Miller A.N."/>
            <person name="Grigoriev I.V."/>
            <person name="Debuchy R."/>
            <person name="Gladieux P."/>
            <person name="Hiltunen Thoren M."/>
            <person name="Johannesson H."/>
        </authorList>
    </citation>
    <scope>NUCLEOTIDE SEQUENCE</scope>
    <source>
        <strain evidence="14">CBS 314.62</strain>
    </source>
</reference>
<feature type="active site" description="Charge relay system" evidence="7 8">
    <location>
        <position position="161"/>
    </location>
</feature>
<dbReference type="PRINTS" id="PR00723">
    <property type="entry name" value="SUBTILISIN"/>
</dbReference>
<dbReference type="Pfam" id="PF06280">
    <property type="entry name" value="fn3_5"/>
    <property type="match status" value="1"/>
</dbReference>
<feature type="compositionally biased region" description="Polar residues" evidence="9">
    <location>
        <begin position="35"/>
        <end position="45"/>
    </location>
</feature>
<evidence type="ECO:0000259" key="11">
    <source>
        <dbReference type="Pfam" id="PF00082"/>
    </source>
</evidence>
<dbReference type="PROSITE" id="PS00138">
    <property type="entry name" value="SUBTILASE_SER"/>
    <property type="match status" value="1"/>
</dbReference>
<keyword evidence="15" id="KW-1185">Reference proteome</keyword>
<keyword evidence="2" id="KW-0964">Secreted</keyword>
<feature type="domain" description="C5a peptidase/Subtilisin-like protease SBT2-like Fn3-like" evidence="13">
    <location>
        <begin position="617"/>
        <end position="733"/>
    </location>
</feature>
<proteinExistence type="inferred from homology"/>
<evidence type="ECO:0000259" key="13">
    <source>
        <dbReference type="Pfam" id="PF06280"/>
    </source>
</evidence>
<reference evidence="14" key="2">
    <citation type="submission" date="2023-06" db="EMBL/GenBank/DDBJ databases">
        <authorList>
            <consortium name="Lawrence Berkeley National Laboratory"/>
            <person name="Haridas S."/>
            <person name="Hensen N."/>
            <person name="Bonometti L."/>
            <person name="Westerberg I."/>
            <person name="Brannstrom I.O."/>
            <person name="Guillou S."/>
            <person name="Cros-Aarteil S."/>
            <person name="Calhoun S."/>
            <person name="Kuo A."/>
            <person name="Mondo S."/>
            <person name="Pangilinan J."/>
            <person name="Riley R."/>
            <person name="Labutti K."/>
            <person name="Andreopoulos B."/>
            <person name="Lipzen A."/>
            <person name="Chen C."/>
            <person name="Yanf M."/>
            <person name="Daum C."/>
            <person name="Ng V."/>
            <person name="Clum A."/>
            <person name="Steindorff A."/>
            <person name="Ohm R."/>
            <person name="Martin F."/>
            <person name="Silar P."/>
            <person name="Natvig D."/>
            <person name="Lalanne C."/>
            <person name="Gautier V."/>
            <person name="Ament-Velasquez S.L."/>
            <person name="Kruys A."/>
            <person name="Hutchinson M.I."/>
            <person name="Powell A.J."/>
            <person name="Barry K."/>
            <person name="Miller A.N."/>
            <person name="Grigoriev I.V."/>
            <person name="Debuchy R."/>
            <person name="Gladieux P."/>
            <person name="Thoren M.H."/>
            <person name="Johannesson H."/>
        </authorList>
    </citation>
    <scope>NUCLEOTIDE SEQUENCE</scope>
    <source>
        <strain evidence="14">CBS 314.62</strain>
    </source>
</reference>
<evidence type="ECO:0000256" key="7">
    <source>
        <dbReference type="PIRSR" id="PIRSR615500-1"/>
    </source>
</evidence>
<evidence type="ECO:0000259" key="12">
    <source>
        <dbReference type="Pfam" id="PF02225"/>
    </source>
</evidence>
<evidence type="ECO:0000256" key="8">
    <source>
        <dbReference type="PROSITE-ProRule" id="PRU01240"/>
    </source>
</evidence>
<dbReference type="InterPro" id="IPR034187">
    <property type="entry name" value="Peptidases_S8_5"/>
</dbReference>
<dbReference type="GO" id="GO:0004252">
    <property type="term" value="F:serine-type endopeptidase activity"/>
    <property type="evidence" value="ECO:0007669"/>
    <property type="project" value="UniProtKB-UniRule"/>
</dbReference>
<keyword evidence="3 8" id="KW-0645">Protease</keyword>
<dbReference type="GO" id="GO:0016020">
    <property type="term" value="C:membrane"/>
    <property type="evidence" value="ECO:0007669"/>
    <property type="project" value="InterPro"/>
</dbReference>
<dbReference type="SUPFAM" id="SSF52743">
    <property type="entry name" value="Subtilisin-like"/>
    <property type="match status" value="1"/>
</dbReference>
<dbReference type="Gene3D" id="3.50.30.30">
    <property type="match status" value="1"/>
</dbReference>
<dbReference type="InterPro" id="IPR050131">
    <property type="entry name" value="Peptidase_S8_subtilisin-like"/>
</dbReference>